<protein>
    <submittedName>
        <fullName evidence="2">Uncharacterized protein</fullName>
    </submittedName>
</protein>
<keyword evidence="1" id="KW-0472">Membrane</keyword>
<keyword evidence="1" id="KW-0812">Transmembrane</keyword>
<comment type="caution">
    <text evidence="2">The sequence shown here is derived from an EMBL/GenBank/DDBJ whole genome shotgun (WGS) entry which is preliminary data.</text>
</comment>
<organism evidence="2 3">
    <name type="scientific">Haloplanus litoreus</name>
    <dbReference type="NCBI Taxonomy" id="767515"/>
    <lineage>
        <taxon>Archaea</taxon>
        <taxon>Methanobacteriati</taxon>
        <taxon>Methanobacteriota</taxon>
        <taxon>Stenosarchaea group</taxon>
        <taxon>Halobacteria</taxon>
        <taxon>Halobacteriales</taxon>
        <taxon>Haloferacaceae</taxon>
        <taxon>Haloplanus</taxon>
    </lineage>
</organism>
<keyword evidence="3" id="KW-1185">Reference proteome</keyword>
<reference evidence="2 3" key="1">
    <citation type="journal article" date="2019" name="Int. J. Syst. Evol. Microbiol.">
        <title>The Global Catalogue of Microorganisms (GCM) 10K type strain sequencing project: providing services to taxonomists for standard genome sequencing and annotation.</title>
        <authorList>
            <consortium name="The Broad Institute Genomics Platform"/>
            <consortium name="The Broad Institute Genome Sequencing Center for Infectious Disease"/>
            <person name="Wu L."/>
            <person name="Ma J."/>
        </authorList>
    </citation>
    <scope>NUCLEOTIDE SEQUENCE [LARGE SCALE GENOMIC DNA]</scope>
    <source>
        <strain evidence="2 3">GX21</strain>
    </source>
</reference>
<dbReference type="Proteomes" id="UP001596434">
    <property type="component" value="Unassembled WGS sequence"/>
</dbReference>
<feature type="transmembrane region" description="Helical" evidence="1">
    <location>
        <begin position="32"/>
        <end position="48"/>
    </location>
</feature>
<proteinExistence type="predicted"/>
<dbReference type="GeneID" id="96953684"/>
<keyword evidence="1" id="KW-1133">Transmembrane helix</keyword>
<dbReference type="RefSeq" id="WP_379703555.1">
    <property type="nucleotide sequence ID" value="NZ_JBHTAT010000001.1"/>
</dbReference>
<evidence type="ECO:0000313" key="2">
    <source>
        <dbReference type="EMBL" id="MFC7255332.1"/>
    </source>
</evidence>
<sequence>MDRTFLAGAGLSVAGLCGYVVGTLVTYPGRAFSLTAIMVGITLAAIGDRRGTAT</sequence>
<accession>A0ABD5ZY24</accession>
<evidence type="ECO:0000313" key="3">
    <source>
        <dbReference type="Proteomes" id="UP001596434"/>
    </source>
</evidence>
<dbReference type="EMBL" id="JBHTAT010000001">
    <property type="protein sequence ID" value="MFC7255332.1"/>
    <property type="molecule type" value="Genomic_DNA"/>
</dbReference>
<dbReference type="AlphaFoldDB" id="A0ABD5ZY24"/>
<gene>
    <name evidence="2" type="ORF">ACFQKE_08500</name>
</gene>
<name>A0ABD5ZY24_9EURY</name>
<evidence type="ECO:0000256" key="1">
    <source>
        <dbReference type="SAM" id="Phobius"/>
    </source>
</evidence>